<gene>
    <name evidence="2" type="ORF">PQO05_06880</name>
</gene>
<name>A0ABY7TD88_9SPHI</name>
<evidence type="ECO:0000256" key="1">
    <source>
        <dbReference type="SAM" id="Phobius"/>
    </source>
</evidence>
<evidence type="ECO:0000313" key="3">
    <source>
        <dbReference type="Proteomes" id="UP001216139"/>
    </source>
</evidence>
<reference evidence="2 3" key="1">
    <citation type="submission" date="2023-02" db="EMBL/GenBank/DDBJ databases">
        <title>Genome sequence of Mucilaginibacter jinjuensis strain KACC 16571.</title>
        <authorList>
            <person name="Kim S."/>
            <person name="Heo J."/>
            <person name="Kwon S.-W."/>
        </authorList>
    </citation>
    <scope>NUCLEOTIDE SEQUENCE [LARGE SCALE GENOMIC DNA]</scope>
    <source>
        <strain evidence="2 3">KACC 16571</strain>
    </source>
</reference>
<sequence length="171" mass="19358">MKNKMLNYFLILAVAAIWGLIIYRIVNAYSNQDDPPINGPSVQVIDKLPEDYGNLKDTTTLILKYRNPFISEPKKVDQEVPVSDLIGKMPVVRNTPVKPAPAAINWNFIQYSGYIRNSKTKKLLAIVSINGHQYMMDEGETDGQVKLLKNLKDSVKIIFEGRTKFITMAVK</sequence>
<dbReference type="Proteomes" id="UP001216139">
    <property type="component" value="Chromosome"/>
</dbReference>
<dbReference type="RefSeq" id="WP_273631964.1">
    <property type="nucleotide sequence ID" value="NZ_CP117167.1"/>
</dbReference>
<protein>
    <recommendedName>
        <fullName evidence="4">Type II secretion system protein GspC N-terminal domain-containing protein</fullName>
    </recommendedName>
</protein>
<organism evidence="2 3">
    <name type="scientific">Mucilaginibacter jinjuensis</name>
    <dbReference type="NCBI Taxonomy" id="1176721"/>
    <lineage>
        <taxon>Bacteria</taxon>
        <taxon>Pseudomonadati</taxon>
        <taxon>Bacteroidota</taxon>
        <taxon>Sphingobacteriia</taxon>
        <taxon>Sphingobacteriales</taxon>
        <taxon>Sphingobacteriaceae</taxon>
        <taxon>Mucilaginibacter</taxon>
    </lineage>
</organism>
<accession>A0ABY7TD88</accession>
<dbReference type="EMBL" id="CP117167">
    <property type="protein sequence ID" value="WCT13658.1"/>
    <property type="molecule type" value="Genomic_DNA"/>
</dbReference>
<keyword evidence="1" id="KW-1133">Transmembrane helix</keyword>
<keyword evidence="1" id="KW-0812">Transmembrane</keyword>
<keyword evidence="3" id="KW-1185">Reference proteome</keyword>
<feature type="transmembrane region" description="Helical" evidence="1">
    <location>
        <begin position="7"/>
        <end position="26"/>
    </location>
</feature>
<evidence type="ECO:0008006" key="4">
    <source>
        <dbReference type="Google" id="ProtNLM"/>
    </source>
</evidence>
<keyword evidence="1" id="KW-0472">Membrane</keyword>
<proteinExistence type="predicted"/>
<evidence type="ECO:0000313" key="2">
    <source>
        <dbReference type="EMBL" id="WCT13658.1"/>
    </source>
</evidence>